<dbReference type="PROSITE" id="PS52016">
    <property type="entry name" value="TONB_DEPENDENT_REC_3"/>
    <property type="match status" value="1"/>
</dbReference>
<feature type="signal peptide" evidence="12">
    <location>
        <begin position="1"/>
        <end position="21"/>
    </location>
</feature>
<dbReference type="EMBL" id="CP036313">
    <property type="protein sequence ID" value="QBH14532.1"/>
    <property type="molecule type" value="Genomic_DNA"/>
</dbReference>
<dbReference type="InterPro" id="IPR000531">
    <property type="entry name" value="Beta-barrel_TonB"/>
</dbReference>
<keyword evidence="18" id="KW-1185">Reference proteome</keyword>
<dbReference type="Pfam" id="PF00593">
    <property type="entry name" value="TonB_dep_Rec_b-barrel"/>
    <property type="match status" value="1"/>
</dbReference>
<evidence type="ECO:0008006" key="19">
    <source>
        <dbReference type="Google" id="ProtNLM"/>
    </source>
</evidence>
<keyword evidence="7 10" id="KW-0472">Membrane</keyword>
<dbReference type="Gene3D" id="2.40.170.20">
    <property type="entry name" value="TonB-dependent receptor, beta-barrel domain"/>
    <property type="match status" value="1"/>
</dbReference>
<sequence>MNFIRLFLFLLACLVSTVSYAKDADILELTLEELMDIEVTSVAKAPTRLLDTPAAVFVITQEDIRHSGANSIPGLLKMVPGLDVIQFDANRWAVSARGFNGQFANKLLVMIDGRSIYTPIFSGTFWDMQDLVLAEIDRIEVILGPGAALWGANAVNGIINIITMPVEKTLGAKLTAWGGTEERAGVSAMFSREISDNNSLRITAKASSRDDSLLNGSGADDDMSMGRLGFRWDFNGDRITGNTTGSFYHGREGTNFDRVGIEDDYHDLFNDDTDSTEGSLMTRWSGPLGSDATLSFQTYYSYTVRKEAFYDASVKVLDNEFQLIQPIGQDHTLTLGGNMRFYWDDMTAHSHTNMEPIKDQYKLYSLFIQDEYSLRPDLTLTLGGKFEHNDFTGWEIQPSTRLLWKASPSLSLWGAVSRAVRTPSRMDANGEVVVALYPPGHSLNPTPNALMPFPIPVMVTFRGDEEFKSEELTAIEWGAKTLISDRANLSLSFFYNQYRNLRTGSNLDPSIIFSNGLPAGIDQISLANNDLEGDTYGMEALLEFQAAKDWKLIAGYSYMNMDFEFGGELEEFLNSFYSTHKFSFQSRFKWSDTVRFNTWLTYTHDIDVQDQSGIFDLTLSLSWQPSPDWKFEIVGHNLLHDAKQQGQSELISMVSTQIQRGGFIRVTYEF</sequence>
<evidence type="ECO:0000259" key="13">
    <source>
        <dbReference type="Pfam" id="PF00593"/>
    </source>
</evidence>
<gene>
    <name evidence="16" type="ORF">DO021_13705</name>
    <name evidence="15" type="ORF">EYB58_17325</name>
</gene>
<dbReference type="InterPro" id="IPR012910">
    <property type="entry name" value="Plug_dom"/>
</dbReference>
<dbReference type="EMBL" id="QLNI01000027">
    <property type="protein sequence ID" value="RAM01411.1"/>
    <property type="molecule type" value="Genomic_DNA"/>
</dbReference>
<protein>
    <recommendedName>
        <fullName evidence="19">TonB-dependent receptor</fullName>
    </recommendedName>
</protein>
<evidence type="ECO:0000256" key="11">
    <source>
        <dbReference type="RuleBase" id="RU003357"/>
    </source>
</evidence>
<dbReference type="OrthoDB" id="9800913at2"/>
<feature type="domain" description="TonB-dependent receptor-like beta-barrel" evidence="13">
    <location>
        <begin position="210"/>
        <end position="638"/>
    </location>
</feature>
<reference evidence="15 18" key="2">
    <citation type="submission" date="2019-02" db="EMBL/GenBank/DDBJ databases">
        <title>Complete genome sequence of Desulfobacter hydrogenophilus AcRS1.</title>
        <authorList>
            <person name="Marietou A."/>
            <person name="Lund M.B."/>
            <person name="Marshall I.P.G."/>
            <person name="Schreiber L."/>
            <person name="Jorgensen B."/>
        </authorList>
    </citation>
    <scope>NUCLEOTIDE SEQUENCE [LARGE SCALE GENOMIC DNA]</scope>
    <source>
        <strain evidence="15 18">AcRS1</strain>
    </source>
</reference>
<dbReference type="PANTHER" id="PTHR30069:SF29">
    <property type="entry name" value="HEMOGLOBIN AND HEMOGLOBIN-HAPTOGLOBIN-BINDING PROTEIN 1-RELATED"/>
    <property type="match status" value="1"/>
</dbReference>
<evidence type="ECO:0000256" key="12">
    <source>
        <dbReference type="SAM" id="SignalP"/>
    </source>
</evidence>
<keyword evidence="4 10" id="KW-0812">Transmembrane</keyword>
<feature type="chain" id="PRO_5030062883" description="TonB-dependent receptor" evidence="12">
    <location>
        <begin position="22"/>
        <end position="670"/>
    </location>
</feature>
<evidence type="ECO:0000313" key="18">
    <source>
        <dbReference type="Proteomes" id="UP000293902"/>
    </source>
</evidence>
<evidence type="ECO:0000256" key="2">
    <source>
        <dbReference type="ARBA" id="ARBA00022448"/>
    </source>
</evidence>
<dbReference type="SUPFAM" id="SSF56935">
    <property type="entry name" value="Porins"/>
    <property type="match status" value="1"/>
</dbReference>
<dbReference type="Gene3D" id="2.170.130.10">
    <property type="entry name" value="TonB-dependent receptor, plug domain"/>
    <property type="match status" value="1"/>
</dbReference>
<evidence type="ECO:0000256" key="8">
    <source>
        <dbReference type="ARBA" id="ARBA00023170"/>
    </source>
</evidence>
<dbReference type="Proteomes" id="UP000248798">
    <property type="component" value="Unassembled WGS sequence"/>
</dbReference>
<evidence type="ECO:0000313" key="16">
    <source>
        <dbReference type="EMBL" id="RAM01411.1"/>
    </source>
</evidence>
<evidence type="ECO:0000256" key="1">
    <source>
        <dbReference type="ARBA" id="ARBA00004571"/>
    </source>
</evidence>
<dbReference type="AlphaFoldDB" id="A0A328F9V5"/>
<evidence type="ECO:0000256" key="6">
    <source>
        <dbReference type="ARBA" id="ARBA00023077"/>
    </source>
</evidence>
<proteinExistence type="inferred from homology"/>
<comment type="similarity">
    <text evidence="10 11">Belongs to the TonB-dependent receptor family.</text>
</comment>
<dbReference type="GO" id="GO:0044718">
    <property type="term" value="P:siderophore transmembrane transport"/>
    <property type="evidence" value="ECO:0007669"/>
    <property type="project" value="TreeGrafter"/>
</dbReference>
<comment type="subcellular location">
    <subcellularLocation>
        <location evidence="1 10">Cell outer membrane</location>
        <topology evidence="1 10">Multi-pass membrane protein</topology>
    </subcellularLocation>
</comment>
<evidence type="ECO:0000256" key="3">
    <source>
        <dbReference type="ARBA" id="ARBA00022452"/>
    </source>
</evidence>
<dbReference type="InterPro" id="IPR039426">
    <property type="entry name" value="TonB-dep_rcpt-like"/>
</dbReference>
<dbReference type="GO" id="GO:0015344">
    <property type="term" value="F:siderophore uptake transmembrane transporter activity"/>
    <property type="evidence" value="ECO:0007669"/>
    <property type="project" value="TreeGrafter"/>
</dbReference>
<evidence type="ECO:0000256" key="10">
    <source>
        <dbReference type="PROSITE-ProRule" id="PRU01360"/>
    </source>
</evidence>
<accession>A0A328F9V5</accession>
<keyword evidence="9 10" id="KW-0998">Cell outer membrane</keyword>
<dbReference type="InterPro" id="IPR036942">
    <property type="entry name" value="Beta-barrel_TonB_sf"/>
</dbReference>
<evidence type="ECO:0000256" key="5">
    <source>
        <dbReference type="ARBA" id="ARBA00022729"/>
    </source>
</evidence>
<dbReference type="RefSeq" id="WP_111957610.1">
    <property type="nucleotide sequence ID" value="NZ_CP036313.1"/>
</dbReference>
<name>A0A328F9V5_9BACT</name>
<keyword evidence="2 10" id="KW-0813">Transport</keyword>
<evidence type="ECO:0000313" key="17">
    <source>
        <dbReference type="Proteomes" id="UP000248798"/>
    </source>
</evidence>
<dbReference type="GO" id="GO:0009279">
    <property type="term" value="C:cell outer membrane"/>
    <property type="evidence" value="ECO:0007669"/>
    <property type="project" value="UniProtKB-SubCell"/>
</dbReference>
<keyword evidence="3 10" id="KW-1134">Transmembrane beta strand</keyword>
<evidence type="ECO:0000259" key="14">
    <source>
        <dbReference type="Pfam" id="PF07715"/>
    </source>
</evidence>
<dbReference type="Pfam" id="PF07715">
    <property type="entry name" value="Plug"/>
    <property type="match status" value="1"/>
</dbReference>
<reference evidence="16 17" key="1">
    <citation type="submission" date="2018-06" db="EMBL/GenBank/DDBJ databases">
        <title>Complete Genome Sequence of Desulfobacter hydrogenophilus (DSM3380).</title>
        <authorList>
            <person name="Marietou A."/>
            <person name="Schreiber L."/>
            <person name="Marshall I."/>
            <person name="Jorgensen B."/>
        </authorList>
    </citation>
    <scope>NUCLEOTIDE SEQUENCE [LARGE SCALE GENOMIC DNA]</scope>
    <source>
        <strain evidence="16 17">DSM 3380</strain>
    </source>
</reference>
<evidence type="ECO:0000256" key="9">
    <source>
        <dbReference type="ARBA" id="ARBA00023237"/>
    </source>
</evidence>
<dbReference type="PANTHER" id="PTHR30069">
    <property type="entry name" value="TONB-DEPENDENT OUTER MEMBRANE RECEPTOR"/>
    <property type="match status" value="1"/>
</dbReference>
<dbReference type="Proteomes" id="UP000293902">
    <property type="component" value="Chromosome"/>
</dbReference>
<organism evidence="16 17">
    <name type="scientific">Desulfobacter hydrogenophilus</name>
    <dbReference type="NCBI Taxonomy" id="2291"/>
    <lineage>
        <taxon>Bacteria</taxon>
        <taxon>Pseudomonadati</taxon>
        <taxon>Thermodesulfobacteriota</taxon>
        <taxon>Desulfobacteria</taxon>
        <taxon>Desulfobacterales</taxon>
        <taxon>Desulfobacteraceae</taxon>
        <taxon>Desulfobacter</taxon>
    </lineage>
</organism>
<evidence type="ECO:0000256" key="4">
    <source>
        <dbReference type="ARBA" id="ARBA00022692"/>
    </source>
</evidence>
<feature type="domain" description="TonB-dependent receptor plug" evidence="14">
    <location>
        <begin position="49"/>
        <end position="158"/>
    </location>
</feature>
<evidence type="ECO:0000256" key="7">
    <source>
        <dbReference type="ARBA" id="ARBA00023136"/>
    </source>
</evidence>
<evidence type="ECO:0000313" key="15">
    <source>
        <dbReference type="EMBL" id="QBH14532.1"/>
    </source>
</evidence>
<dbReference type="InterPro" id="IPR037066">
    <property type="entry name" value="Plug_dom_sf"/>
</dbReference>
<keyword evidence="6 11" id="KW-0798">TonB box</keyword>
<keyword evidence="5 12" id="KW-0732">Signal</keyword>
<keyword evidence="8" id="KW-0675">Receptor</keyword>